<evidence type="ECO:0000256" key="1">
    <source>
        <dbReference type="SAM" id="Coils"/>
    </source>
</evidence>
<evidence type="ECO:0008006" key="5">
    <source>
        <dbReference type="Google" id="ProtNLM"/>
    </source>
</evidence>
<comment type="caution">
    <text evidence="3">The sequence shown here is derived from an EMBL/GenBank/DDBJ whole genome shotgun (WGS) entry which is preliminary data.</text>
</comment>
<keyword evidence="2" id="KW-1133">Transmembrane helix</keyword>
<organism evidence="3 4">
    <name type="scientific">Sporolactobacillus putidus</name>
    <dbReference type="NCBI Taxonomy" id="492735"/>
    <lineage>
        <taxon>Bacteria</taxon>
        <taxon>Bacillati</taxon>
        <taxon>Bacillota</taxon>
        <taxon>Bacilli</taxon>
        <taxon>Bacillales</taxon>
        <taxon>Sporolactobacillaceae</taxon>
        <taxon>Sporolactobacillus</taxon>
    </lineage>
</organism>
<dbReference type="PANTHER" id="PTHR40027:SF1">
    <property type="entry name" value="CELL DIVISION PROTEIN DIVIC"/>
    <property type="match status" value="1"/>
</dbReference>
<proteinExistence type="predicted"/>
<gene>
    <name evidence="3" type="ORF">GCM10007968_30170</name>
</gene>
<evidence type="ECO:0000313" key="4">
    <source>
        <dbReference type="Proteomes" id="UP000654670"/>
    </source>
</evidence>
<keyword evidence="4" id="KW-1185">Reference proteome</keyword>
<dbReference type="EMBL" id="BMOK01000018">
    <property type="protein sequence ID" value="GGL64209.1"/>
    <property type="molecule type" value="Genomic_DNA"/>
</dbReference>
<dbReference type="Proteomes" id="UP000654670">
    <property type="component" value="Unassembled WGS sequence"/>
</dbReference>
<keyword evidence="2" id="KW-0812">Transmembrane</keyword>
<reference evidence="3" key="1">
    <citation type="journal article" date="2014" name="Int. J. Syst. Evol. Microbiol.">
        <title>Complete genome sequence of Corynebacterium casei LMG S-19264T (=DSM 44701T), isolated from a smear-ripened cheese.</title>
        <authorList>
            <consortium name="US DOE Joint Genome Institute (JGI-PGF)"/>
            <person name="Walter F."/>
            <person name="Albersmeier A."/>
            <person name="Kalinowski J."/>
            <person name="Ruckert C."/>
        </authorList>
    </citation>
    <scope>NUCLEOTIDE SEQUENCE</scope>
    <source>
        <strain evidence="3">JCM 15325</strain>
    </source>
</reference>
<keyword evidence="1" id="KW-0175">Coiled coil</keyword>
<reference evidence="3" key="2">
    <citation type="submission" date="2020-09" db="EMBL/GenBank/DDBJ databases">
        <authorList>
            <person name="Sun Q."/>
            <person name="Ohkuma M."/>
        </authorList>
    </citation>
    <scope>NUCLEOTIDE SEQUENCE</scope>
    <source>
        <strain evidence="3">JCM 15325</strain>
    </source>
</reference>
<evidence type="ECO:0000256" key="2">
    <source>
        <dbReference type="SAM" id="Phobius"/>
    </source>
</evidence>
<dbReference type="PANTHER" id="PTHR40027">
    <property type="entry name" value="CELL DIVISION PROTEIN DIVIC"/>
    <property type="match status" value="1"/>
</dbReference>
<dbReference type="AlphaFoldDB" id="A0A917S8V1"/>
<dbReference type="InterPro" id="IPR007060">
    <property type="entry name" value="FtsL/DivIC"/>
</dbReference>
<dbReference type="InterPro" id="IPR039076">
    <property type="entry name" value="DivIC"/>
</dbReference>
<feature type="transmembrane region" description="Helical" evidence="2">
    <location>
        <begin position="34"/>
        <end position="57"/>
    </location>
</feature>
<keyword evidence="2" id="KW-0472">Membrane</keyword>
<name>A0A917S8V1_9BACL</name>
<evidence type="ECO:0000313" key="3">
    <source>
        <dbReference type="EMBL" id="GGL64209.1"/>
    </source>
</evidence>
<dbReference type="GO" id="GO:0051301">
    <property type="term" value="P:cell division"/>
    <property type="evidence" value="ECO:0007669"/>
    <property type="project" value="InterPro"/>
</dbReference>
<sequence>MENAGIQRVTRLQTDYVQSLEIIEKRRKKRRKGLIRRLAAFAVAFTAICVFMVSSLVSQTHSLDSAQAQKSKLEKKLSAQNAHDGQLKQRIHLLNDKNYIGEVARRDYLLSKNGEIIFSKPSTDGR</sequence>
<dbReference type="Pfam" id="PF04977">
    <property type="entry name" value="DivIC"/>
    <property type="match status" value="1"/>
</dbReference>
<feature type="coiled-coil region" evidence="1">
    <location>
        <begin position="56"/>
        <end position="83"/>
    </location>
</feature>
<dbReference type="RefSeq" id="WP_188804859.1">
    <property type="nucleotide sequence ID" value="NZ_BMOK01000018.1"/>
</dbReference>
<accession>A0A917S8V1</accession>
<protein>
    <recommendedName>
        <fullName evidence="5">Cell division protein DivIC</fullName>
    </recommendedName>
</protein>